<evidence type="ECO:0000256" key="3">
    <source>
        <dbReference type="SAM" id="SignalP"/>
    </source>
</evidence>
<dbReference type="SUPFAM" id="SSF69360">
    <property type="entry name" value="Cell wall binding repeat"/>
    <property type="match status" value="1"/>
</dbReference>
<evidence type="ECO:0000256" key="1">
    <source>
        <dbReference type="ARBA" id="ARBA00022737"/>
    </source>
</evidence>
<gene>
    <name evidence="4" type="ORF">KEC93_26350</name>
</gene>
<keyword evidence="5" id="KW-1185">Reference proteome</keyword>
<feature type="signal peptide" evidence="3">
    <location>
        <begin position="1"/>
        <end position="23"/>
    </location>
</feature>
<dbReference type="GeneID" id="66348127"/>
<feature type="repeat" description="Cell wall-binding" evidence="2">
    <location>
        <begin position="60"/>
        <end position="79"/>
    </location>
</feature>
<sequence>MKKSIIMLLILTLLSTTTTTAFAYSIQKSSGGYNMNFSYSDDGWVTKDIFVYYLDHGKMRTGWQYIDSNWYYFNKAGTVLTHMWVNTSGNWYYLHTDGKLATNCYVNGYYVDKSGTYIPSGNNLSLGNGIFDENGNKVYTTVYRSKIDGNFINLDMTPISISYNELNSLGYDPSPVVDPNYRDENEGRYGRLLWCIDDNDM</sequence>
<name>A0AB74VM58_CLOBE</name>
<keyword evidence="3" id="KW-0732">Signal</keyword>
<keyword evidence="4" id="KW-0614">Plasmid</keyword>
<evidence type="ECO:0000256" key="2">
    <source>
        <dbReference type="PROSITE-ProRule" id="PRU00591"/>
    </source>
</evidence>
<dbReference type="InterPro" id="IPR018337">
    <property type="entry name" value="Cell_wall/Cho-bd_repeat"/>
</dbReference>
<organism evidence="4 5">
    <name type="scientific">Clostridium beijerinckii</name>
    <name type="common">Clostridium MP</name>
    <dbReference type="NCBI Taxonomy" id="1520"/>
    <lineage>
        <taxon>Bacteria</taxon>
        <taxon>Bacillati</taxon>
        <taxon>Bacillota</taxon>
        <taxon>Clostridia</taxon>
        <taxon>Eubacteriales</taxon>
        <taxon>Clostridiaceae</taxon>
        <taxon>Clostridium</taxon>
    </lineage>
</organism>
<dbReference type="Pfam" id="PF19127">
    <property type="entry name" value="Choline_bind_3"/>
    <property type="match status" value="1"/>
</dbReference>
<protein>
    <recommendedName>
        <fullName evidence="6">Cell wall-binding protein</fullName>
    </recommendedName>
</protein>
<geneLocation type="plasmid" evidence="4">
    <name>unnamed</name>
</geneLocation>
<keyword evidence="1" id="KW-0677">Repeat</keyword>
<evidence type="ECO:0008006" key="6">
    <source>
        <dbReference type="Google" id="ProtNLM"/>
    </source>
</evidence>
<evidence type="ECO:0000313" key="4">
    <source>
        <dbReference type="EMBL" id="QUN37945.1"/>
    </source>
</evidence>
<reference evidence="4" key="1">
    <citation type="submission" date="2021-04" db="EMBL/GenBank/DDBJ databases">
        <title>Complete genome sequence of the type strain Clostridium beijerinckii NRRL B-598.</title>
        <authorList>
            <person name="Sedlar K."/>
            <person name="Branska B."/>
            <person name="Bezdicek M."/>
            <person name="Nykrynova M."/>
            <person name="Lengerova M."/>
            <person name="Skutkova H."/>
            <person name="Patakova P."/>
        </authorList>
    </citation>
    <scope>NUCLEOTIDE SEQUENCE</scope>
    <source>
        <strain evidence="4">DSM 791</strain>
        <plasmid evidence="4">unnamed</plasmid>
    </source>
</reference>
<proteinExistence type="predicted"/>
<accession>A0AB74VM58</accession>
<dbReference type="Gene3D" id="2.10.270.10">
    <property type="entry name" value="Cholin Binding"/>
    <property type="match status" value="1"/>
</dbReference>
<dbReference type="EMBL" id="CP073654">
    <property type="protein sequence ID" value="QUN37945.1"/>
    <property type="molecule type" value="Genomic_DNA"/>
</dbReference>
<dbReference type="PROSITE" id="PS51170">
    <property type="entry name" value="CW"/>
    <property type="match status" value="1"/>
</dbReference>
<dbReference type="Proteomes" id="UP000679373">
    <property type="component" value="Plasmid unnamed"/>
</dbReference>
<dbReference type="AlphaFoldDB" id="A0AB74VM58"/>
<dbReference type="RefSeq" id="WP_077869145.1">
    <property type="nucleotide sequence ID" value="NZ_BKAK01000045.1"/>
</dbReference>
<feature type="chain" id="PRO_5044506567" description="Cell wall-binding protein" evidence="3">
    <location>
        <begin position="24"/>
        <end position="201"/>
    </location>
</feature>
<evidence type="ECO:0000313" key="5">
    <source>
        <dbReference type="Proteomes" id="UP000679373"/>
    </source>
</evidence>